<sequence length="121" mass="14433">LVIDHYLKYIETCILEKKDQQTVWNALKKVWIDKHGISVMFYSDMGREFDNEYVSKQVKDLDSEWHYNSPDNHQAVGCVERANQTFFRKLEKKNFLILALLIGNNMLKRLQQQPIFLLIEL</sequence>
<protein>
    <submittedName>
        <fullName evidence="2">Putative transposable element</fullName>
    </submittedName>
</protein>
<name>A0A0R0M3N5_9MICR</name>
<feature type="non-terminal residue" evidence="2">
    <location>
        <position position="1"/>
    </location>
</feature>
<proteinExistence type="predicted"/>
<comment type="caution">
    <text evidence="2">The sequence shown here is derived from an EMBL/GenBank/DDBJ whole genome shotgun (WGS) entry which is preliminary data.</text>
</comment>
<dbReference type="GO" id="GO:0003676">
    <property type="term" value="F:nucleic acid binding"/>
    <property type="evidence" value="ECO:0007669"/>
    <property type="project" value="InterPro"/>
</dbReference>
<reference evidence="2 3" key="1">
    <citation type="submission" date="2015-07" db="EMBL/GenBank/DDBJ databases">
        <title>The genome of Pseudoloma neurophilia, a relevant intracellular parasite of the zebrafish.</title>
        <authorList>
            <person name="Ndikumana S."/>
            <person name="Pelin A."/>
            <person name="Sanders J."/>
            <person name="Corradi N."/>
        </authorList>
    </citation>
    <scope>NUCLEOTIDE SEQUENCE [LARGE SCALE GENOMIC DNA]</scope>
    <source>
        <strain evidence="2 3">MK1</strain>
    </source>
</reference>
<dbReference type="InterPro" id="IPR001584">
    <property type="entry name" value="Integrase_cat-core"/>
</dbReference>
<keyword evidence="3" id="KW-1185">Reference proteome</keyword>
<dbReference type="GO" id="GO:0005634">
    <property type="term" value="C:nucleus"/>
    <property type="evidence" value="ECO:0007669"/>
    <property type="project" value="UniProtKB-ARBA"/>
</dbReference>
<dbReference type="VEuPathDB" id="MicrosporidiaDB:M153_8810003642"/>
<dbReference type="InterPro" id="IPR012337">
    <property type="entry name" value="RNaseH-like_sf"/>
</dbReference>
<evidence type="ECO:0000259" key="1">
    <source>
        <dbReference type="PROSITE" id="PS50994"/>
    </source>
</evidence>
<dbReference type="SUPFAM" id="SSF53098">
    <property type="entry name" value="Ribonuclease H-like"/>
    <property type="match status" value="1"/>
</dbReference>
<evidence type="ECO:0000313" key="3">
    <source>
        <dbReference type="Proteomes" id="UP000051530"/>
    </source>
</evidence>
<accession>A0A0R0M3N5</accession>
<dbReference type="InterPro" id="IPR036397">
    <property type="entry name" value="RNaseH_sf"/>
</dbReference>
<dbReference type="PROSITE" id="PS50994">
    <property type="entry name" value="INTEGRASE"/>
    <property type="match status" value="1"/>
</dbReference>
<dbReference type="GO" id="GO:0015074">
    <property type="term" value="P:DNA integration"/>
    <property type="evidence" value="ECO:0007669"/>
    <property type="project" value="InterPro"/>
</dbReference>
<organism evidence="2 3">
    <name type="scientific">Pseudoloma neurophilia</name>
    <dbReference type="NCBI Taxonomy" id="146866"/>
    <lineage>
        <taxon>Eukaryota</taxon>
        <taxon>Fungi</taxon>
        <taxon>Fungi incertae sedis</taxon>
        <taxon>Microsporidia</taxon>
        <taxon>Pseudoloma</taxon>
    </lineage>
</organism>
<dbReference type="Proteomes" id="UP000051530">
    <property type="component" value="Unassembled WGS sequence"/>
</dbReference>
<dbReference type="Gene3D" id="3.30.420.10">
    <property type="entry name" value="Ribonuclease H-like superfamily/Ribonuclease H"/>
    <property type="match status" value="1"/>
</dbReference>
<feature type="domain" description="Integrase catalytic" evidence="1">
    <location>
        <begin position="1"/>
        <end position="121"/>
    </location>
</feature>
<dbReference type="AlphaFoldDB" id="A0A0R0M3N5"/>
<dbReference type="EMBL" id="LGUB01000336">
    <property type="protein sequence ID" value="KRH93440.1"/>
    <property type="molecule type" value="Genomic_DNA"/>
</dbReference>
<evidence type="ECO:0000313" key="2">
    <source>
        <dbReference type="EMBL" id="KRH93440.1"/>
    </source>
</evidence>
<gene>
    <name evidence="2" type="ORF">M153_8810003642</name>
</gene>